<reference evidence="1" key="1">
    <citation type="submission" date="2023-02" db="EMBL/GenBank/DDBJ databases">
        <title>Tahibacter soli sp. nov. isolated from soil.</title>
        <authorList>
            <person name="Baek J.H."/>
            <person name="Lee J.K."/>
            <person name="Choi D.G."/>
            <person name="Jeon C.O."/>
        </authorList>
    </citation>
    <scope>NUCLEOTIDE SEQUENCE</scope>
    <source>
        <strain evidence="1">BL</strain>
    </source>
</reference>
<keyword evidence="2" id="KW-1185">Reference proteome</keyword>
<dbReference type="InterPro" id="IPR056912">
    <property type="entry name" value="Phage_JBD30_tail_term-like"/>
</dbReference>
<dbReference type="RefSeq" id="WP_263544630.1">
    <property type="nucleotide sequence ID" value="NZ_JAOVZO020000015.1"/>
</dbReference>
<dbReference type="AlphaFoldDB" id="A0A9X3YLJ6"/>
<evidence type="ECO:0000313" key="2">
    <source>
        <dbReference type="Proteomes" id="UP001139971"/>
    </source>
</evidence>
<protein>
    <submittedName>
        <fullName evidence="1">Uncharacterized protein</fullName>
    </submittedName>
</protein>
<gene>
    <name evidence="1" type="ORF">OD750_010320</name>
</gene>
<accession>A0A9X3YLJ6</accession>
<dbReference type="Pfam" id="PF23840">
    <property type="entry name" value="Phage_tail_terminator"/>
    <property type="match status" value="1"/>
</dbReference>
<organism evidence="1 2">
    <name type="scientific">Tahibacter soli</name>
    <dbReference type="NCBI Taxonomy" id="2983605"/>
    <lineage>
        <taxon>Bacteria</taxon>
        <taxon>Pseudomonadati</taxon>
        <taxon>Pseudomonadota</taxon>
        <taxon>Gammaproteobacteria</taxon>
        <taxon>Lysobacterales</taxon>
        <taxon>Rhodanobacteraceae</taxon>
        <taxon>Tahibacter</taxon>
    </lineage>
</organism>
<dbReference type="EMBL" id="JAOVZO020000015">
    <property type="protein sequence ID" value="MDC8012938.1"/>
    <property type="molecule type" value="Genomic_DNA"/>
</dbReference>
<name>A0A9X3YLJ6_9GAMM</name>
<dbReference type="Proteomes" id="UP001139971">
    <property type="component" value="Unassembled WGS sequence"/>
</dbReference>
<evidence type="ECO:0000313" key="1">
    <source>
        <dbReference type="EMBL" id="MDC8012938.1"/>
    </source>
</evidence>
<sequence length="150" mass="16148">MSFVGPYPVADAIARLRAVAMLRFVGNCADLETALKQSPRVLPAAYVVAREQGSEPKGASGGVLIQQVTVSLCVVLYVNNYAAQDTGAAARDEMDALIRAVRGALLNRRPASAPAVHPLSFHANRDEMYSGGSLVTQEIYRSSYRIEVRP</sequence>
<comment type="caution">
    <text evidence="1">The sequence shown here is derived from an EMBL/GenBank/DDBJ whole genome shotgun (WGS) entry which is preliminary data.</text>
</comment>
<proteinExistence type="predicted"/>